<sequence>MLAGIPEERTEFLKQYDDWFTIDTPELKRITDHFVKELNRGLSKEGGDIPMNLTWITDFPNGWEEGRVLTIDMGGTNLRVCDVYLPAGRRDFEQTQRKYKLPEEVKTGTGEQLWGWIADRLKGFIEDKHIEASESEKLPLAVTFSFPVYQKHIRSGVLQRWTKNFNVAGVEGHDVVPQLEAALEKKVSIIKSCLILTYRRNGSFVQKVPVRLVALVNDTTGTLLASRYRDPHIQVGSIFSTGCNAAYMETCQNIPKLGKGGLAEGATVVINTEYGAFDNDRQVLPLTPYDLQIDRESTRPGTQIYEKMVAGLYIGEMLRLVLVTLFEEGKLFKGQDISRLRRENAVDATFLSIAEIDVSEGLHDTRYEFEENFGLTPSLEDLKICRYLISLVSKRAARLYACGIAAICKKNNVMKCHVGVDGAVFNKYSGFKSRAAQALRSILDWPAEELDLIALNPSEDGSGVGAALAAALSLGCDVKEKSSKIACIV</sequence>
<dbReference type="InterPro" id="IPR043129">
    <property type="entry name" value="ATPase_NBD"/>
</dbReference>
<dbReference type="PROSITE" id="PS51748">
    <property type="entry name" value="HEXOKINASE_2"/>
    <property type="match status" value="1"/>
</dbReference>
<comment type="caution">
    <text evidence="14">The sequence shown here is derived from an EMBL/GenBank/DDBJ whole genome shotgun (WGS) entry which is preliminary data.</text>
</comment>
<evidence type="ECO:0000256" key="1">
    <source>
        <dbReference type="ARBA" id="ARBA00004888"/>
    </source>
</evidence>
<dbReference type="GO" id="GO:0006006">
    <property type="term" value="P:glucose metabolic process"/>
    <property type="evidence" value="ECO:0007669"/>
    <property type="project" value="TreeGrafter"/>
</dbReference>
<evidence type="ECO:0000256" key="3">
    <source>
        <dbReference type="ARBA" id="ARBA00009225"/>
    </source>
</evidence>
<evidence type="ECO:0000256" key="9">
    <source>
        <dbReference type="ARBA" id="ARBA00044613"/>
    </source>
</evidence>
<accession>A0AAD6BY27</accession>
<proteinExistence type="inferred from homology"/>
<comment type="pathway">
    <text evidence="1">Carbohydrate degradation; glycolysis; D-glyceraldehyde 3-phosphate and glycerone phosphate from D-glucose: step 1/4.</text>
</comment>
<evidence type="ECO:0000256" key="6">
    <source>
        <dbReference type="ARBA" id="ARBA00022777"/>
    </source>
</evidence>
<dbReference type="GO" id="GO:0019158">
    <property type="term" value="F:mannokinase activity"/>
    <property type="evidence" value="ECO:0007669"/>
    <property type="project" value="TreeGrafter"/>
</dbReference>
<evidence type="ECO:0000256" key="8">
    <source>
        <dbReference type="ARBA" id="ARBA00023152"/>
    </source>
</evidence>
<organism evidence="14 15">
    <name type="scientific">Penicillium daleae</name>
    <dbReference type="NCBI Taxonomy" id="63821"/>
    <lineage>
        <taxon>Eukaryota</taxon>
        <taxon>Fungi</taxon>
        <taxon>Dikarya</taxon>
        <taxon>Ascomycota</taxon>
        <taxon>Pezizomycotina</taxon>
        <taxon>Eurotiomycetes</taxon>
        <taxon>Eurotiomycetidae</taxon>
        <taxon>Eurotiales</taxon>
        <taxon>Aspergillaceae</taxon>
        <taxon>Penicillium</taxon>
    </lineage>
</organism>
<keyword evidence="5 11" id="KW-0547">Nucleotide-binding</keyword>
<dbReference type="Gene3D" id="1.10.287.1250">
    <property type="match status" value="1"/>
</dbReference>
<dbReference type="InterPro" id="IPR001312">
    <property type="entry name" value="Hexokinase"/>
</dbReference>
<comment type="catalytic activity">
    <reaction evidence="10">
        <text>D-fructose + ATP = D-fructose 6-phosphate + ADP + H(+)</text>
        <dbReference type="Rhea" id="RHEA:16125"/>
        <dbReference type="ChEBI" id="CHEBI:15378"/>
        <dbReference type="ChEBI" id="CHEBI:30616"/>
        <dbReference type="ChEBI" id="CHEBI:37721"/>
        <dbReference type="ChEBI" id="CHEBI:61527"/>
        <dbReference type="ChEBI" id="CHEBI:456216"/>
        <dbReference type="EC" id="2.7.1.1"/>
    </reaction>
    <physiologicalReaction direction="left-to-right" evidence="10">
        <dbReference type="Rhea" id="RHEA:16126"/>
    </physiologicalReaction>
</comment>
<dbReference type="Gene3D" id="3.40.367.20">
    <property type="match status" value="1"/>
</dbReference>
<evidence type="ECO:0000259" key="12">
    <source>
        <dbReference type="Pfam" id="PF00349"/>
    </source>
</evidence>
<dbReference type="Proteomes" id="UP001213681">
    <property type="component" value="Unassembled WGS sequence"/>
</dbReference>
<dbReference type="RefSeq" id="XP_056762190.1">
    <property type="nucleotide sequence ID" value="XM_056913341.1"/>
</dbReference>
<dbReference type="Pfam" id="PF00349">
    <property type="entry name" value="Hexokinase_1"/>
    <property type="match status" value="1"/>
</dbReference>
<comment type="pathway">
    <text evidence="2">Carbohydrate metabolism; hexose metabolism.</text>
</comment>
<dbReference type="GO" id="GO:0008865">
    <property type="term" value="F:fructokinase activity"/>
    <property type="evidence" value="ECO:0007669"/>
    <property type="project" value="TreeGrafter"/>
</dbReference>
<keyword evidence="4 11" id="KW-0808">Transferase</keyword>
<dbReference type="SUPFAM" id="SSF53067">
    <property type="entry name" value="Actin-like ATPase domain"/>
    <property type="match status" value="2"/>
</dbReference>
<dbReference type="Gene3D" id="3.30.420.40">
    <property type="match status" value="1"/>
</dbReference>
<evidence type="ECO:0000256" key="11">
    <source>
        <dbReference type="RuleBase" id="RU362007"/>
    </source>
</evidence>
<dbReference type="GO" id="GO:0005829">
    <property type="term" value="C:cytosol"/>
    <property type="evidence" value="ECO:0007669"/>
    <property type="project" value="TreeGrafter"/>
</dbReference>
<dbReference type="Pfam" id="PF03727">
    <property type="entry name" value="Hexokinase_2"/>
    <property type="match status" value="1"/>
</dbReference>
<keyword evidence="15" id="KW-1185">Reference proteome</keyword>
<dbReference type="PANTHER" id="PTHR19443:SF16">
    <property type="entry name" value="HEXOKINASE TYPE 1-RELATED"/>
    <property type="match status" value="1"/>
</dbReference>
<dbReference type="GO" id="GO:0005739">
    <property type="term" value="C:mitochondrion"/>
    <property type="evidence" value="ECO:0007669"/>
    <property type="project" value="TreeGrafter"/>
</dbReference>
<gene>
    <name evidence="14" type="ORF">N7458_009959</name>
</gene>
<evidence type="ECO:0000259" key="13">
    <source>
        <dbReference type="Pfam" id="PF03727"/>
    </source>
</evidence>
<dbReference type="EMBL" id="JAPVEA010000008">
    <property type="protein sequence ID" value="KAJ5438961.1"/>
    <property type="molecule type" value="Genomic_DNA"/>
</dbReference>
<feature type="domain" description="Hexokinase C-terminal" evidence="13">
    <location>
        <begin position="235"/>
        <end position="472"/>
    </location>
</feature>
<dbReference type="GO" id="GO:0005536">
    <property type="term" value="F:D-glucose binding"/>
    <property type="evidence" value="ECO:0007669"/>
    <property type="project" value="InterPro"/>
</dbReference>
<dbReference type="InterPro" id="IPR022672">
    <property type="entry name" value="Hexokinase_N"/>
</dbReference>
<comment type="catalytic activity">
    <reaction evidence="9">
        <text>a D-hexose + ATP = a D-hexose 6-phosphate + ADP + H(+)</text>
        <dbReference type="Rhea" id="RHEA:22740"/>
        <dbReference type="ChEBI" id="CHEBI:4194"/>
        <dbReference type="ChEBI" id="CHEBI:15378"/>
        <dbReference type="ChEBI" id="CHEBI:30616"/>
        <dbReference type="ChEBI" id="CHEBI:229467"/>
        <dbReference type="ChEBI" id="CHEBI:456216"/>
        <dbReference type="EC" id="2.7.1.1"/>
    </reaction>
    <physiologicalReaction direction="left-to-right" evidence="9">
        <dbReference type="Rhea" id="RHEA:22741"/>
    </physiologicalReaction>
</comment>
<dbReference type="GO" id="GO:0004340">
    <property type="term" value="F:glucokinase activity"/>
    <property type="evidence" value="ECO:0007669"/>
    <property type="project" value="TreeGrafter"/>
</dbReference>
<keyword evidence="8 11" id="KW-0324">Glycolysis</keyword>
<evidence type="ECO:0000256" key="7">
    <source>
        <dbReference type="ARBA" id="ARBA00022840"/>
    </source>
</evidence>
<reference evidence="14" key="2">
    <citation type="journal article" date="2023" name="IMA Fungus">
        <title>Comparative genomic study of the Penicillium genus elucidates a diverse pangenome and 15 lateral gene transfer events.</title>
        <authorList>
            <person name="Petersen C."/>
            <person name="Sorensen T."/>
            <person name="Nielsen M.R."/>
            <person name="Sondergaard T.E."/>
            <person name="Sorensen J.L."/>
            <person name="Fitzpatrick D.A."/>
            <person name="Frisvad J.C."/>
            <person name="Nielsen K.L."/>
        </authorList>
    </citation>
    <scope>NUCLEOTIDE SEQUENCE</scope>
    <source>
        <strain evidence="14">IBT 16125</strain>
    </source>
</reference>
<dbReference type="FunFam" id="3.40.367.20:FF:000004">
    <property type="entry name" value="Phosphotransferase"/>
    <property type="match status" value="1"/>
</dbReference>
<dbReference type="EC" id="2.7.1.-" evidence="11"/>
<dbReference type="GO" id="GO:0005524">
    <property type="term" value="F:ATP binding"/>
    <property type="evidence" value="ECO:0007669"/>
    <property type="project" value="UniProtKB-UniRule"/>
</dbReference>
<evidence type="ECO:0000256" key="4">
    <source>
        <dbReference type="ARBA" id="ARBA00022679"/>
    </source>
</evidence>
<keyword evidence="7 11" id="KW-0067">ATP-binding</keyword>
<protein>
    <recommendedName>
        <fullName evidence="11">Phosphotransferase</fullName>
        <ecNumber evidence="11">2.7.1.-</ecNumber>
    </recommendedName>
</protein>
<dbReference type="PANTHER" id="PTHR19443">
    <property type="entry name" value="HEXOKINASE"/>
    <property type="match status" value="1"/>
</dbReference>
<feature type="domain" description="Hexokinase N-terminal" evidence="12">
    <location>
        <begin position="14"/>
        <end position="228"/>
    </location>
</feature>
<keyword evidence="6 11" id="KW-0418">Kinase</keyword>
<dbReference type="PRINTS" id="PR00475">
    <property type="entry name" value="HEXOKINASE"/>
</dbReference>
<name>A0AAD6BY27_9EURO</name>
<dbReference type="GO" id="GO:0006096">
    <property type="term" value="P:glycolytic process"/>
    <property type="evidence" value="ECO:0007669"/>
    <property type="project" value="UniProtKB-KW"/>
</dbReference>
<reference evidence="14" key="1">
    <citation type="submission" date="2022-12" db="EMBL/GenBank/DDBJ databases">
        <authorList>
            <person name="Petersen C."/>
        </authorList>
    </citation>
    <scope>NUCLEOTIDE SEQUENCE</scope>
    <source>
        <strain evidence="14">IBT 16125</strain>
    </source>
</reference>
<evidence type="ECO:0000256" key="2">
    <source>
        <dbReference type="ARBA" id="ARBA00005028"/>
    </source>
</evidence>
<dbReference type="InterPro" id="IPR022673">
    <property type="entry name" value="Hexokinase_C"/>
</dbReference>
<dbReference type="AlphaFoldDB" id="A0AAD6BY27"/>
<evidence type="ECO:0000256" key="5">
    <source>
        <dbReference type="ARBA" id="ARBA00022741"/>
    </source>
</evidence>
<evidence type="ECO:0000313" key="14">
    <source>
        <dbReference type="EMBL" id="KAJ5438961.1"/>
    </source>
</evidence>
<evidence type="ECO:0000313" key="15">
    <source>
        <dbReference type="Proteomes" id="UP001213681"/>
    </source>
</evidence>
<dbReference type="GO" id="GO:0001678">
    <property type="term" value="P:intracellular glucose homeostasis"/>
    <property type="evidence" value="ECO:0007669"/>
    <property type="project" value="InterPro"/>
</dbReference>
<dbReference type="GO" id="GO:0006013">
    <property type="term" value="P:mannose metabolic process"/>
    <property type="evidence" value="ECO:0007669"/>
    <property type="project" value="TreeGrafter"/>
</dbReference>
<evidence type="ECO:0000256" key="10">
    <source>
        <dbReference type="ARBA" id="ARBA00047905"/>
    </source>
</evidence>
<dbReference type="GeneID" id="81603584"/>
<comment type="similarity">
    <text evidence="3 11">Belongs to the hexokinase family.</text>
</comment>